<dbReference type="RefSeq" id="WP_181928840.1">
    <property type="nucleotide sequence ID" value="NZ_CP054698.1"/>
</dbReference>
<gene>
    <name evidence="1" type="ORF">HUN01_27680</name>
</gene>
<dbReference type="AlphaFoldDB" id="A0A7D7QQD2"/>
<dbReference type="EMBL" id="CP054698">
    <property type="protein sequence ID" value="QMS91185.1"/>
    <property type="molecule type" value="Genomic_DNA"/>
</dbReference>
<reference evidence="2" key="1">
    <citation type="submission" date="2020-06" db="EMBL/GenBank/DDBJ databases">
        <title>Nostoc edaphicum CCNP1411 genome.</title>
        <authorList>
            <person name="Fidor A."/>
            <person name="Grabski M."/>
            <person name="Gawor J."/>
            <person name="Gromadka R."/>
            <person name="Wegrzyn G."/>
            <person name="Mazur-Marzec H."/>
        </authorList>
    </citation>
    <scope>NUCLEOTIDE SEQUENCE [LARGE SCALE GENOMIC DNA]</scope>
    <source>
        <strain evidence="2">CCNP1411</strain>
    </source>
</reference>
<keyword evidence="2" id="KW-1185">Reference proteome</keyword>
<evidence type="ECO:0008006" key="3">
    <source>
        <dbReference type="Google" id="ProtNLM"/>
    </source>
</evidence>
<name>A0A7D7QQD2_9NOSO</name>
<dbReference type="Proteomes" id="UP000514713">
    <property type="component" value="Chromosome"/>
</dbReference>
<organism evidence="1 2">
    <name type="scientific">Nostoc edaphicum CCNP1411</name>
    <dbReference type="NCBI Taxonomy" id="1472755"/>
    <lineage>
        <taxon>Bacteria</taxon>
        <taxon>Bacillati</taxon>
        <taxon>Cyanobacteriota</taxon>
        <taxon>Cyanophyceae</taxon>
        <taxon>Nostocales</taxon>
        <taxon>Nostocaceae</taxon>
        <taxon>Nostoc</taxon>
    </lineage>
</organism>
<proteinExistence type="predicted"/>
<evidence type="ECO:0000313" key="1">
    <source>
        <dbReference type="EMBL" id="QMS91185.1"/>
    </source>
</evidence>
<dbReference type="KEGG" id="ned:HUN01_27680"/>
<protein>
    <recommendedName>
        <fullName evidence="3">Histidine kinase</fullName>
    </recommendedName>
</protein>
<accession>A0A7D7QQD2</accession>
<sequence length="219" mass="25668">MSLVRFLTSYHSIQQALQWWSSRQSIKLFLEAEKIRDNLLQDSFTIRRNLDLLSVDNLNLSDNRIQECLKHIDNFHHSLVQLSDRLFPASLQDSFPLAIECLLEPWLASNSQLYFQIDMPVYWRHEPAERSLIVLTALNELLLISLAEVLAPTSIYINLKQHSNIGQLIVEFTYPNVSAFVLHSRLPELNYLCESFRLLTSGKCFSRTKNLSISWYFYW</sequence>
<evidence type="ECO:0000313" key="2">
    <source>
        <dbReference type="Proteomes" id="UP000514713"/>
    </source>
</evidence>